<dbReference type="CDD" id="cd07067">
    <property type="entry name" value="HP_PGM_like"/>
    <property type="match status" value="1"/>
</dbReference>
<dbReference type="Gene3D" id="3.40.50.1240">
    <property type="entry name" value="Phosphoglycerate mutase-like"/>
    <property type="match status" value="1"/>
</dbReference>
<dbReference type="InterPro" id="IPR029033">
    <property type="entry name" value="His_PPase_superfam"/>
</dbReference>
<dbReference type="InterPro" id="IPR013078">
    <property type="entry name" value="His_Pase_superF_clade-1"/>
</dbReference>
<dbReference type="InterPro" id="IPR050275">
    <property type="entry name" value="PGM_Phosphatase"/>
</dbReference>
<keyword evidence="3" id="KW-1185">Reference proteome</keyword>
<reference evidence="2 3" key="1">
    <citation type="submission" date="2020-08" db="EMBL/GenBank/DDBJ databases">
        <title>Whole genome shotgun sequence of Actinocatenispora thailandica NBRC 105041.</title>
        <authorList>
            <person name="Komaki H."/>
            <person name="Tamura T."/>
        </authorList>
    </citation>
    <scope>NUCLEOTIDE SEQUENCE [LARGE SCALE GENOMIC DNA]</scope>
    <source>
        <strain evidence="2 3">NBRC 105041</strain>
    </source>
</reference>
<organism evidence="2 3">
    <name type="scientific">Actinocatenispora thailandica</name>
    <dbReference type="NCBI Taxonomy" id="227318"/>
    <lineage>
        <taxon>Bacteria</taxon>
        <taxon>Bacillati</taxon>
        <taxon>Actinomycetota</taxon>
        <taxon>Actinomycetes</taxon>
        <taxon>Micromonosporales</taxon>
        <taxon>Micromonosporaceae</taxon>
        <taxon>Actinocatenispora</taxon>
    </lineage>
</organism>
<evidence type="ECO:0008006" key="4">
    <source>
        <dbReference type="Google" id="ProtNLM"/>
    </source>
</evidence>
<dbReference type="Proteomes" id="UP000611640">
    <property type="component" value="Chromosome"/>
</dbReference>
<dbReference type="GO" id="GO:0016791">
    <property type="term" value="F:phosphatase activity"/>
    <property type="evidence" value="ECO:0007669"/>
    <property type="project" value="TreeGrafter"/>
</dbReference>
<evidence type="ECO:0000313" key="3">
    <source>
        <dbReference type="Proteomes" id="UP000611640"/>
    </source>
</evidence>
<dbReference type="PANTHER" id="PTHR48100:SF1">
    <property type="entry name" value="HISTIDINE PHOSPHATASE FAMILY PROTEIN-RELATED"/>
    <property type="match status" value="1"/>
</dbReference>
<proteinExistence type="predicted"/>
<dbReference type="EMBL" id="AP023355">
    <property type="protein sequence ID" value="BCJ36367.1"/>
    <property type="molecule type" value="Genomic_DNA"/>
</dbReference>
<dbReference type="PANTHER" id="PTHR48100">
    <property type="entry name" value="BROAD-SPECIFICITY PHOSPHATASE YOR283W-RELATED"/>
    <property type="match status" value="1"/>
</dbReference>
<dbReference type="KEGG" id="atl:Athai_38700"/>
<evidence type="ECO:0000256" key="1">
    <source>
        <dbReference type="SAM" id="MobiDB-lite"/>
    </source>
</evidence>
<dbReference type="AlphaFoldDB" id="A0A7R7HXN2"/>
<feature type="region of interest" description="Disordered" evidence="1">
    <location>
        <begin position="199"/>
        <end position="223"/>
    </location>
</feature>
<name>A0A7R7HXN2_9ACTN</name>
<dbReference type="GO" id="GO:0005737">
    <property type="term" value="C:cytoplasm"/>
    <property type="evidence" value="ECO:0007669"/>
    <property type="project" value="TreeGrafter"/>
</dbReference>
<dbReference type="SUPFAM" id="SSF53254">
    <property type="entry name" value="Phosphoglycerate mutase-like"/>
    <property type="match status" value="1"/>
</dbReference>
<evidence type="ECO:0000313" key="2">
    <source>
        <dbReference type="EMBL" id="BCJ36367.1"/>
    </source>
</evidence>
<gene>
    <name evidence="2" type="ORF">Athai_38700</name>
</gene>
<dbReference type="SMART" id="SM00855">
    <property type="entry name" value="PGAM"/>
    <property type="match status" value="1"/>
</dbReference>
<protein>
    <recommendedName>
        <fullName evidence="4">Histidine phosphatase family protein</fullName>
    </recommendedName>
</protein>
<accession>A0A7R7HXN2</accession>
<dbReference type="Pfam" id="PF00300">
    <property type="entry name" value="His_Phos_1"/>
    <property type="match status" value="1"/>
</dbReference>
<dbReference type="RefSeq" id="WP_203962755.1">
    <property type="nucleotide sequence ID" value="NZ_AP023355.1"/>
</dbReference>
<sequence>MVTYVLRHGRTAYSASYRVNGDPQIPVYLDRTGRVQCREARDTLPPQTLASCVSSPFPRAIQTARLLTADRPPDIQVDPSLGEIDYGEFEGGPFTAYARWLTSHGPHARPAGAGESQHEALTRMLRGLRRCLQLPGPRLVVTHGLLLSVLAARRLDGHVCFPEALYATPRLYSDHDLTQVLDRLLGELAACPADSSLLPVREPGQLDTFGPTSAHPEEEDAHA</sequence>